<feature type="transmembrane region" description="Helical" evidence="12">
    <location>
        <begin position="238"/>
        <end position="256"/>
    </location>
</feature>
<feature type="transmembrane region" description="Helical" evidence="12">
    <location>
        <begin position="407"/>
        <end position="424"/>
    </location>
</feature>
<proteinExistence type="predicted"/>
<dbReference type="GO" id="GO:0034707">
    <property type="term" value="C:chloride channel complex"/>
    <property type="evidence" value="ECO:0007669"/>
    <property type="project" value="UniProtKB-KW"/>
</dbReference>
<dbReference type="Gene3D" id="3.10.580.10">
    <property type="entry name" value="CBS-domain"/>
    <property type="match status" value="1"/>
</dbReference>
<feature type="region of interest" description="Disordered" evidence="11">
    <location>
        <begin position="674"/>
        <end position="718"/>
    </location>
</feature>
<gene>
    <name evidence="14" type="ORF">A6M21_01745</name>
</gene>
<dbReference type="SUPFAM" id="SSF54631">
    <property type="entry name" value="CBS-domain pair"/>
    <property type="match status" value="1"/>
</dbReference>
<dbReference type="Gene3D" id="1.10.3080.10">
    <property type="entry name" value="Clc chloride channel"/>
    <property type="match status" value="1"/>
</dbReference>
<comment type="subcellular location">
    <subcellularLocation>
        <location evidence="1">Membrane</location>
        <topology evidence="1">Multi-pass membrane protein</topology>
    </subcellularLocation>
</comment>
<evidence type="ECO:0000256" key="5">
    <source>
        <dbReference type="ARBA" id="ARBA00023065"/>
    </source>
</evidence>
<feature type="compositionally biased region" description="Low complexity" evidence="11">
    <location>
        <begin position="869"/>
        <end position="881"/>
    </location>
</feature>
<dbReference type="STRING" id="1838280.A6M21_01745"/>
<accession>A0A1B7LKE8</accession>
<reference evidence="14 15" key="1">
    <citation type="submission" date="2016-04" db="EMBL/GenBank/DDBJ databases">
        <authorList>
            <person name="Evans L.H."/>
            <person name="Alamgir A."/>
            <person name="Owens N."/>
            <person name="Weber N.D."/>
            <person name="Virtaneva K."/>
            <person name="Barbian K."/>
            <person name="Babar A."/>
            <person name="Rosenke K."/>
        </authorList>
    </citation>
    <scope>NUCLEOTIDE SEQUENCE [LARGE SCALE GENOMIC DNA]</scope>
    <source>
        <strain evidence="14 15">LMa1</strain>
    </source>
</reference>
<dbReference type="InterPro" id="IPR001807">
    <property type="entry name" value="ClC"/>
</dbReference>
<feature type="transmembrane region" description="Helical" evidence="12">
    <location>
        <begin position="164"/>
        <end position="188"/>
    </location>
</feature>
<evidence type="ECO:0000256" key="9">
    <source>
        <dbReference type="ARBA" id="ARBA00023303"/>
    </source>
</evidence>
<keyword evidence="3 12" id="KW-0812">Transmembrane</keyword>
<name>A0A1B7LKE8_9FIRM</name>
<dbReference type="Pfam" id="PF00571">
    <property type="entry name" value="CBS"/>
    <property type="match status" value="2"/>
</dbReference>
<evidence type="ECO:0000256" key="3">
    <source>
        <dbReference type="ARBA" id="ARBA00022692"/>
    </source>
</evidence>
<dbReference type="PRINTS" id="PR00762">
    <property type="entry name" value="CLCHANNEL"/>
</dbReference>
<dbReference type="InterPro" id="IPR046342">
    <property type="entry name" value="CBS_dom_sf"/>
</dbReference>
<feature type="transmembrane region" description="Helical" evidence="12">
    <location>
        <begin position="378"/>
        <end position="400"/>
    </location>
</feature>
<dbReference type="PANTHER" id="PTHR43427:SF6">
    <property type="entry name" value="CHLORIDE CHANNEL PROTEIN CLC-E"/>
    <property type="match status" value="1"/>
</dbReference>
<dbReference type="EMBL" id="LYVF01000002">
    <property type="protein sequence ID" value="OAT87046.1"/>
    <property type="molecule type" value="Genomic_DNA"/>
</dbReference>
<feature type="transmembrane region" description="Helical" evidence="12">
    <location>
        <begin position="347"/>
        <end position="366"/>
    </location>
</feature>
<evidence type="ECO:0000256" key="1">
    <source>
        <dbReference type="ARBA" id="ARBA00004141"/>
    </source>
</evidence>
<feature type="transmembrane region" description="Helical" evidence="12">
    <location>
        <begin position="20"/>
        <end position="42"/>
    </location>
</feature>
<keyword evidence="6 12" id="KW-0472">Membrane</keyword>
<dbReference type="AlphaFoldDB" id="A0A1B7LKE8"/>
<dbReference type="InterPro" id="IPR000644">
    <property type="entry name" value="CBS_dom"/>
</dbReference>
<feature type="transmembrane region" description="Helical" evidence="12">
    <location>
        <begin position="316"/>
        <end position="335"/>
    </location>
</feature>
<feature type="domain" description="CBS" evidence="13">
    <location>
        <begin position="525"/>
        <end position="583"/>
    </location>
</feature>
<evidence type="ECO:0000256" key="7">
    <source>
        <dbReference type="ARBA" id="ARBA00023173"/>
    </source>
</evidence>
<feature type="domain" description="CBS" evidence="13">
    <location>
        <begin position="462"/>
        <end position="518"/>
    </location>
</feature>
<sequence>MPTLSKTIAGRVSSSDQPLLLGLSVLIGLTGGLLAVGYYHLVRFLRWLFTDQGSHTFSIFHSAYLNTGYIILVPVAGGLIIGLLNYYFTSDARSSYGVPGVIEAIGLRGGRIRPRVVAARSLAAAVCIGAGGAAGKQGSIVQMGLEIGAMIGQKLHLSEQKIKLLVICGVAALVGANYNTPLGGAILVFEVIMGEFNLNYFSLVVISSATAAVVYRGFVGNVAKFTAPAFVFKSPDELLWYVLLGLLCGVLGVLYVKVVFKSEAVFKELRGHLKGKWQLLIPVLGGLAMGLISYAVPLSFGRGTKGIDLVLTGKLMIPSLMILLLILKLFSVALTMGAWSTGGGYRAGLFTGAMLGGAMGIAIHHLTPGFTSPAATYALVGMAGAFGGFAQAPLTGIVMMSEMTKDFHLIIPLAITSVVAAYTSRALSAETLYTAKLIQRGLDVANARRSDILKNLLVKDAMVCSVDTLPYNMTVRDAFTAMVFKPYEGFPVLGETGALLGMITINDVRRLLREGKAQAPLIDVAARQLVTISPRDTLQDAARKIDRYGVNRLPVVDDDNPGRLLGIVGRNDLIRAYNQDIERVARTVLAGKEEAAPATELLPHITSATEVSMHYYRQDGMLDNFQPRTAAPAAVRTDGEPGRETGMPLAVPDRAAPGQKAAGAEMKAAVARRAPTVTTTGAANGGPEPAALRTPEKKVVRPLPAKTPATGGYAKPAAEPEVQAPAGRLEANTPEAAASIPEKQAAEGGRKGSSARRAGTDPDRKVQSAPSPPADTGTSVMVSRRQTPAALAGVPTAKNKEGRGSAVQNIKPLEKAAGKTAVMAEKDGKQQLPHPAKVKTLPGVPQPTSKPLPDSLAIPADTGRTENSGGHAAAADDAARPAGGALTRTGAFLRRLWNSLPWPSLESSSILAATEIDLRYYLDDCNPAPPPEPATNRRRRRVPAAETRSAGRIYGEEDLSVSTAMAMAAPEIGLIYCPPEALDVSPWGKPRPAALAEEIETGLAPEMAGNRQMDYQVELS</sequence>
<keyword evidence="10" id="KW-0129">CBS domain</keyword>
<dbReference type="InterPro" id="IPR014743">
    <property type="entry name" value="Cl-channel_core"/>
</dbReference>
<evidence type="ECO:0000256" key="11">
    <source>
        <dbReference type="SAM" id="MobiDB-lite"/>
    </source>
</evidence>
<organism evidence="14 15">
    <name type="scientific">Desulfotomaculum copahuensis</name>
    <dbReference type="NCBI Taxonomy" id="1838280"/>
    <lineage>
        <taxon>Bacteria</taxon>
        <taxon>Bacillati</taxon>
        <taxon>Bacillota</taxon>
        <taxon>Clostridia</taxon>
        <taxon>Eubacteriales</taxon>
        <taxon>Desulfotomaculaceae</taxon>
        <taxon>Desulfotomaculum</taxon>
    </lineage>
</organism>
<feature type="transmembrane region" description="Helical" evidence="12">
    <location>
        <begin position="277"/>
        <end position="296"/>
    </location>
</feature>
<dbReference type="SUPFAM" id="SSF81340">
    <property type="entry name" value="Clc chloride channel"/>
    <property type="match status" value="1"/>
</dbReference>
<dbReference type="GO" id="GO:0005254">
    <property type="term" value="F:chloride channel activity"/>
    <property type="evidence" value="ECO:0007669"/>
    <property type="project" value="UniProtKB-KW"/>
</dbReference>
<keyword evidence="7" id="KW-0869">Chloride channel</keyword>
<feature type="region of interest" description="Disordered" evidence="11">
    <location>
        <begin position="737"/>
        <end position="781"/>
    </location>
</feature>
<dbReference type="PANTHER" id="PTHR43427">
    <property type="entry name" value="CHLORIDE CHANNEL PROTEIN CLC-E"/>
    <property type="match status" value="1"/>
</dbReference>
<evidence type="ECO:0000256" key="2">
    <source>
        <dbReference type="ARBA" id="ARBA00022448"/>
    </source>
</evidence>
<feature type="transmembrane region" description="Helical" evidence="12">
    <location>
        <begin position="200"/>
        <end position="218"/>
    </location>
</feature>
<dbReference type="SMART" id="SM00116">
    <property type="entry name" value="CBS"/>
    <property type="match status" value="2"/>
</dbReference>
<feature type="region of interest" description="Disordered" evidence="11">
    <location>
        <begin position="927"/>
        <end position="949"/>
    </location>
</feature>
<feature type="region of interest" description="Disordered" evidence="11">
    <location>
        <begin position="827"/>
        <end position="881"/>
    </location>
</feature>
<evidence type="ECO:0000256" key="12">
    <source>
        <dbReference type="SAM" id="Phobius"/>
    </source>
</evidence>
<keyword evidence="5" id="KW-0406">Ion transport</keyword>
<protein>
    <recommendedName>
        <fullName evidence="13">CBS domain-containing protein</fullName>
    </recommendedName>
</protein>
<keyword evidence="9" id="KW-0407">Ion channel</keyword>
<keyword evidence="8" id="KW-0868">Chloride</keyword>
<dbReference type="CDD" id="cd00400">
    <property type="entry name" value="Voltage_gated_ClC"/>
    <property type="match status" value="1"/>
</dbReference>
<evidence type="ECO:0000256" key="6">
    <source>
        <dbReference type="ARBA" id="ARBA00023136"/>
    </source>
</evidence>
<evidence type="ECO:0000256" key="4">
    <source>
        <dbReference type="ARBA" id="ARBA00022989"/>
    </source>
</evidence>
<evidence type="ECO:0000313" key="15">
    <source>
        <dbReference type="Proteomes" id="UP000078532"/>
    </source>
</evidence>
<keyword evidence="15" id="KW-1185">Reference proteome</keyword>
<keyword evidence="2" id="KW-0813">Transport</keyword>
<dbReference type="PROSITE" id="PS51371">
    <property type="entry name" value="CBS"/>
    <property type="match status" value="2"/>
</dbReference>
<evidence type="ECO:0000259" key="13">
    <source>
        <dbReference type="PROSITE" id="PS51371"/>
    </source>
</evidence>
<feature type="transmembrane region" description="Helical" evidence="12">
    <location>
        <begin position="63"/>
        <end position="88"/>
    </location>
</feature>
<dbReference type="InterPro" id="IPR050368">
    <property type="entry name" value="ClC-type_chloride_channel"/>
</dbReference>
<dbReference type="OrthoDB" id="9812438at2"/>
<evidence type="ECO:0000256" key="8">
    <source>
        <dbReference type="ARBA" id="ARBA00023214"/>
    </source>
</evidence>
<comment type="caution">
    <text evidence="14">The sequence shown here is derived from an EMBL/GenBank/DDBJ whole genome shotgun (WGS) entry which is preliminary data.</text>
</comment>
<dbReference type="RefSeq" id="WP_066665763.1">
    <property type="nucleotide sequence ID" value="NZ_LYVF01000002.1"/>
</dbReference>
<keyword evidence="4 12" id="KW-1133">Transmembrane helix</keyword>
<dbReference type="Proteomes" id="UP000078532">
    <property type="component" value="Unassembled WGS sequence"/>
</dbReference>
<dbReference type="Pfam" id="PF00654">
    <property type="entry name" value="Voltage_CLC"/>
    <property type="match status" value="1"/>
</dbReference>
<evidence type="ECO:0000256" key="10">
    <source>
        <dbReference type="PROSITE-ProRule" id="PRU00703"/>
    </source>
</evidence>
<evidence type="ECO:0000313" key="14">
    <source>
        <dbReference type="EMBL" id="OAT87046.1"/>
    </source>
</evidence>